<protein>
    <submittedName>
        <fullName evidence="3">Nucleotide-binding universal stress protein, UspA family</fullName>
    </submittedName>
</protein>
<evidence type="ECO:0000259" key="2">
    <source>
        <dbReference type="Pfam" id="PF00582"/>
    </source>
</evidence>
<dbReference type="Gene3D" id="3.40.50.620">
    <property type="entry name" value="HUPs"/>
    <property type="match status" value="1"/>
</dbReference>
<dbReference type="EMBL" id="FNIZ01000003">
    <property type="protein sequence ID" value="SDO22221.1"/>
    <property type="molecule type" value="Genomic_DNA"/>
</dbReference>
<dbReference type="AlphaFoldDB" id="A0A1H0HTZ1"/>
<reference evidence="4" key="1">
    <citation type="submission" date="2016-10" db="EMBL/GenBank/DDBJ databases">
        <authorList>
            <person name="Varghese N."/>
            <person name="Submissions S."/>
        </authorList>
    </citation>
    <scope>NUCLEOTIDE SEQUENCE [LARGE SCALE GENOMIC DNA]</scope>
    <source>
        <strain evidence="4">CGMCC 1.3703</strain>
    </source>
</reference>
<evidence type="ECO:0000313" key="3">
    <source>
        <dbReference type="EMBL" id="SDO22221.1"/>
    </source>
</evidence>
<feature type="domain" description="UspA" evidence="2">
    <location>
        <begin position="1"/>
        <end position="141"/>
    </location>
</feature>
<dbReference type="STRING" id="240303.SAMN05421677_103270"/>
<dbReference type="PRINTS" id="PR01438">
    <property type="entry name" value="UNVRSLSTRESS"/>
</dbReference>
<dbReference type="CDD" id="cd00293">
    <property type="entry name" value="USP-like"/>
    <property type="match status" value="1"/>
</dbReference>
<name>A0A1H0HTZ1_HALAD</name>
<dbReference type="RefSeq" id="WP_089651386.1">
    <property type="nucleotide sequence ID" value="NZ_FNIZ01000003.1"/>
</dbReference>
<sequence length="141" mass="15575">MSQKILVPIDGSDFSIRALQHAMEIAKAMDAEILLLNVQYNYNSPNINRFVSREEVRKYQQESAKEVIDGALKVVENSEVTVHTKMRIGSPDYEIAKEAKESNVHSIVMGSRGLGAIKSKIVGSVSFNVLHVASCPVTMVK</sequence>
<dbReference type="Pfam" id="PF00582">
    <property type="entry name" value="Usp"/>
    <property type="match status" value="1"/>
</dbReference>
<evidence type="ECO:0000256" key="1">
    <source>
        <dbReference type="ARBA" id="ARBA00008791"/>
    </source>
</evidence>
<evidence type="ECO:0000313" key="4">
    <source>
        <dbReference type="Proteomes" id="UP000198860"/>
    </source>
</evidence>
<dbReference type="InterPro" id="IPR014729">
    <property type="entry name" value="Rossmann-like_a/b/a_fold"/>
</dbReference>
<dbReference type="InterPro" id="IPR006015">
    <property type="entry name" value="Universal_stress_UspA"/>
</dbReference>
<dbReference type="PANTHER" id="PTHR46268:SF6">
    <property type="entry name" value="UNIVERSAL STRESS PROTEIN UP12"/>
    <property type="match status" value="1"/>
</dbReference>
<gene>
    <name evidence="3" type="ORF">SAMN05421677_103270</name>
</gene>
<keyword evidence="4" id="KW-1185">Reference proteome</keyword>
<dbReference type="SUPFAM" id="SSF52402">
    <property type="entry name" value="Adenine nucleotide alpha hydrolases-like"/>
    <property type="match status" value="1"/>
</dbReference>
<organism evidence="3 4">
    <name type="scientific">Halobacillus aidingensis</name>
    <dbReference type="NCBI Taxonomy" id="240303"/>
    <lineage>
        <taxon>Bacteria</taxon>
        <taxon>Bacillati</taxon>
        <taxon>Bacillota</taxon>
        <taxon>Bacilli</taxon>
        <taxon>Bacillales</taxon>
        <taxon>Bacillaceae</taxon>
        <taxon>Halobacillus</taxon>
    </lineage>
</organism>
<comment type="similarity">
    <text evidence="1">Belongs to the universal stress protein A family.</text>
</comment>
<dbReference type="InterPro" id="IPR006016">
    <property type="entry name" value="UspA"/>
</dbReference>
<accession>A0A1H0HTZ1</accession>
<dbReference type="Proteomes" id="UP000198860">
    <property type="component" value="Unassembled WGS sequence"/>
</dbReference>
<dbReference type="OrthoDB" id="9777884at2"/>
<dbReference type="PANTHER" id="PTHR46268">
    <property type="entry name" value="STRESS RESPONSE PROTEIN NHAX"/>
    <property type="match status" value="1"/>
</dbReference>
<proteinExistence type="inferred from homology"/>